<dbReference type="Pfam" id="PF03729">
    <property type="entry name" value="DUF308"/>
    <property type="match status" value="2"/>
</dbReference>
<feature type="transmembrane region" description="Helical" evidence="1">
    <location>
        <begin position="89"/>
        <end position="108"/>
    </location>
</feature>
<accession>A0A366MFV6</accession>
<keyword evidence="1" id="KW-0812">Transmembrane</keyword>
<evidence type="ECO:0008006" key="4">
    <source>
        <dbReference type="Google" id="ProtNLM"/>
    </source>
</evidence>
<feature type="transmembrane region" description="Helical" evidence="1">
    <location>
        <begin position="59"/>
        <end position="83"/>
    </location>
</feature>
<feature type="transmembrane region" description="Helical" evidence="1">
    <location>
        <begin position="120"/>
        <end position="136"/>
    </location>
</feature>
<name>A0A366MFV6_9EURY</name>
<keyword evidence="1" id="KW-0472">Membrane</keyword>
<evidence type="ECO:0000256" key="1">
    <source>
        <dbReference type="SAM" id="Phobius"/>
    </source>
</evidence>
<gene>
    <name evidence="2" type="ORF">ALNOE001_01210</name>
</gene>
<sequence>MDNRVTVGILAIIFGILLMVFPIFSQFILSVIAGIGILILGIYCIVLRSHLWGSSKVSSVLHIILGVLGIIVGIMLVGNVLLFDTLISLYLYIVGFMLLFSGLVGLFTRIMMPTKVSTNLMALLGIITLILGYFALLSPLYATIILGLILIIDGIAICIGMYRGVLD</sequence>
<feature type="transmembrane region" description="Helical" evidence="1">
    <location>
        <begin position="142"/>
        <end position="162"/>
    </location>
</feature>
<keyword evidence="3" id="KW-1185">Reference proteome</keyword>
<feature type="transmembrane region" description="Helical" evidence="1">
    <location>
        <begin position="27"/>
        <end position="47"/>
    </location>
</feature>
<evidence type="ECO:0000313" key="3">
    <source>
        <dbReference type="Proteomes" id="UP000253099"/>
    </source>
</evidence>
<dbReference type="AlphaFoldDB" id="A0A366MFV6"/>
<organism evidence="2 3">
    <name type="scientific">Candidatus Methanobinarius endosymbioticus</name>
    <dbReference type="NCBI Taxonomy" id="2006182"/>
    <lineage>
        <taxon>Archaea</taxon>
        <taxon>Methanobacteriati</taxon>
        <taxon>Methanobacteriota</taxon>
        <taxon>Methanomada group</taxon>
        <taxon>Methanobacteria</taxon>
        <taxon>Methanobacteriales</taxon>
        <taxon>Methanobacteriaceae</taxon>
        <taxon>Candidatus Methanobinarius</taxon>
    </lineage>
</organism>
<comment type="caution">
    <text evidence="2">The sequence shown here is derived from an EMBL/GenBank/DDBJ whole genome shotgun (WGS) entry which is preliminary data.</text>
</comment>
<dbReference type="EMBL" id="NIZT01000003">
    <property type="protein sequence ID" value="RBQ24474.1"/>
    <property type="molecule type" value="Genomic_DNA"/>
</dbReference>
<reference evidence="2 3" key="1">
    <citation type="submission" date="2018-06" db="EMBL/GenBank/DDBJ databases">
        <title>Genomic insight into two independent archaeal endosymbiosis events.</title>
        <authorList>
            <person name="Lind A.E."/>
            <person name="Lewis W.H."/>
            <person name="Spang A."/>
            <person name="Guy L."/>
            <person name="Embley M.T."/>
            <person name="Ettema T.J.G."/>
        </authorList>
    </citation>
    <scope>NUCLEOTIDE SEQUENCE [LARGE SCALE GENOMIC DNA]</scope>
    <source>
        <strain evidence="2">NOE</strain>
    </source>
</reference>
<proteinExistence type="predicted"/>
<dbReference type="Proteomes" id="UP000253099">
    <property type="component" value="Unassembled WGS sequence"/>
</dbReference>
<protein>
    <recommendedName>
        <fullName evidence="4">Acid-resistance membrane protein</fullName>
    </recommendedName>
</protein>
<feature type="transmembrane region" description="Helical" evidence="1">
    <location>
        <begin position="5"/>
        <end position="21"/>
    </location>
</feature>
<evidence type="ECO:0000313" key="2">
    <source>
        <dbReference type="EMBL" id="RBQ24474.1"/>
    </source>
</evidence>
<keyword evidence="1" id="KW-1133">Transmembrane helix</keyword>
<dbReference type="InterPro" id="IPR005325">
    <property type="entry name" value="DUF308_memb"/>
</dbReference>